<reference evidence="8" key="2">
    <citation type="submission" date="2015-01" db="EMBL/GenBank/DDBJ databases">
        <title>Evolutionary Origins and Diversification of the Mycorrhizal Mutualists.</title>
        <authorList>
            <consortium name="DOE Joint Genome Institute"/>
            <consortium name="Mycorrhizal Genomics Consortium"/>
            <person name="Kohler A."/>
            <person name="Kuo A."/>
            <person name="Nagy L.G."/>
            <person name="Floudas D."/>
            <person name="Copeland A."/>
            <person name="Barry K.W."/>
            <person name="Cichocki N."/>
            <person name="Veneault-Fourrey C."/>
            <person name="LaButti K."/>
            <person name="Lindquist E.A."/>
            <person name="Lipzen A."/>
            <person name="Lundell T."/>
            <person name="Morin E."/>
            <person name="Murat C."/>
            <person name="Riley R."/>
            <person name="Ohm R."/>
            <person name="Sun H."/>
            <person name="Tunlid A."/>
            <person name="Henrissat B."/>
            <person name="Grigoriev I.V."/>
            <person name="Hibbett D.S."/>
            <person name="Martin F."/>
        </authorList>
    </citation>
    <scope>NUCLEOTIDE SEQUENCE [LARGE SCALE GENOMIC DNA]</scope>
    <source>
        <strain evidence="8">Zn</strain>
    </source>
</reference>
<feature type="compositionally biased region" description="Basic and acidic residues" evidence="5">
    <location>
        <begin position="992"/>
        <end position="1009"/>
    </location>
</feature>
<feature type="region of interest" description="Disordered" evidence="5">
    <location>
        <begin position="578"/>
        <end position="620"/>
    </location>
</feature>
<evidence type="ECO:0000256" key="4">
    <source>
        <dbReference type="ARBA" id="ARBA00023136"/>
    </source>
</evidence>
<dbReference type="GO" id="GO:0071944">
    <property type="term" value="C:cell periphery"/>
    <property type="evidence" value="ECO:0007669"/>
    <property type="project" value="UniProtKB-ARBA"/>
</dbReference>
<dbReference type="InterPro" id="IPR011043">
    <property type="entry name" value="Gal_Oxase/kelch_b-propeller"/>
</dbReference>
<evidence type="ECO:0000313" key="7">
    <source>
        <dbReference type="EMBL" id="KIN07866.1"/>
    </source>
</evidence>
<dbReference type="PANTHER" id="PTHR15549">
    <property type="entry name" value="PAIRED IMMUNOGLOBULIN-LIKE TYPE 2 RECEPTOR"/>
    <property type="match status" value="1"/>
</dbReference>
<keyword evidence="8" id="KW-1185">Reference proteome</keyword>
<proteinExistence type="predicted"/>
<protein>
    <recommendedName>
        <fullName evidence="9">Galactose oxidase</fullName>
    </recommendedName>
</protein>
<feature type="region of interest" description="Disordered" evidence="5">
    <location>
        <begin position="772"/>
        <end position="883"/>
    </location>
</feature>
<keyword evidence="3 6" id="KW-1133">Transmembrane helix</keyword>
<dbReference type="EMBL" id="KN832870">
    <property type="protein sequence ID" value="KIN07866.1"/>
    <property type="molecule type" value="Genomic_DNA"/>
</dbReference>
<dbReference type="InterPro" id="IPR015915">
    <property type="entry name" value="Kelch-typ_b-propeller"/>
</dbReference>
<name>A0A0C3HI40_OIDMZ</name>
<evidence type="ECO:0000256" key="1">
    <source>
        <dbReference type="ARBA" id="ARBA00004167"/>
    </source>
</evidence>
<dbReference type="HOGENOM" id="CLU_002057_1_0_1"/>
<feature type="compositionally biased region" description="Low complexity" evidence="5">
    <location>
        <begin position="676"/>
        <end position="700"/>
    </location>
</feature>
<keyword evidence="4 6" id="KW-0472">Membrane</keyword>
<evidence type="ECO:0000256" key="5">
    <source>
        <dbReference type="SAM" id="MobiDB-lite"/>
    </source>
</evidence>
<dbReference type="InParanoid" id="A0A0C3HI40"/>
<comment type="subcellular location">
    <subcellularLocation>
        <location evidence="1">Membrane</location>
        <topology evidence="1">Single-pass membrane protein</topology>
    </subcellularLocation>
</comment>
<dbReference type="AlphaFoldDB" id="A0A0C3HI40"/>
<keyword evidence="2 6" id="KW-0812">Transmembrane</keyword>
<evidence type="ECO:0000256" key="2">
    <source>
        <dbReference type="ARBA" id="ARBA00022692"/>
    </source>
</evidence>
<feature type="compositionally biased region" description="Low complexity" evidence="5">
    <location>
        <begin position="777"/>
        <end position="794"/>
    </location>
</feature>
<organism evidence="7 8">
    <name type="scientific">Oidiodendron maius (strain Zn)</name>
    <dbReference type="NCBI Taxonomy" id="913774"/>
    <lineage>
        <taxon>Eukaryota</taxon>
        <taxon>Fungi</taxon>
        <taxon>Dikarya</taxon>
        <taxon>Ascomycota</taxon>
        <taxon>Pezizomycotina</taxon>
        <taxon>Leotiomycetes</taxon>
        <taxon>Leotiomycetes incertae sedis</taxon>
        <taxon>Myxotrichaceae</taxon>
        <taxon>Oidiodendron</taxon>
    </lineage>
</organism>
<feature type="transmembrane region" description="Helical" evidence="6">
    <location>
        <begin position="424"/>
        <end position="447"/>
    </location>
</feature>
<reference evidence="7 8" key="1">
    <citation type="submission" date="2014-04" db="EMBL/GenBank/DDBJ databases">
        <authorList>
            <consortium name="DOE Joint Genome Institute"/>
            <person name="Kuo A."/>
            <person name="Martino E."/>
            <person name="Perotto S."/>
            <person name="Kohler A."/>
            <person name="Nagy L.G."/>
            <person name="Floudas D."/>
            <person name="Copeland A."/>
            <person name="Barry K.W."/>
            <person name="Cichocki N."/>
            <person name="Veneault-Fourrey C."/>
            <person name="LaButti K."/>
            <person name="Lindquist E.A."/>
            <person name="Lipzen A."/>
            <person name="Lundell T."/>
            <person name="Morin E."/>
            <person name="Murat C."/>
            <person name="Sun H."/>
            <person name="Tunlid A."/>
            <person name="Henrissat B."/>
            <person name="Grigoriev I.V."/>
            <person name="Hibbett D.S."/>
            <person name="Martin F."/>
            <person name="Nordberg H.P."/>
            <person name="Cantor M.N."/>
            <person name="Hua S.X."/>
        </authorList>
    </citation>
    <scope>NUCLEOTIDE SEQUENCE [LARGE SCALE GENOMIC DNA]</scope>
    <source>
        <strain evidence="7 8">Zn</strain>
    </source>
</reference>
<accession>A0A0C3HI40</accession>
<feature type="region of interest" description="Disordered" evidence="5">
    <location>
        <begin position="724"/>
        <end position="743"/>
    </location>
</feature>
<dbReference type="Gene3D" id="2.120.10.80">
    <property type="entry name" value="Kelch-type beta propeller"/>
    <property type="match status" value="1"/>
</dbReference>
<sequence length="1009" mass="107882">MAVSQSLPYNPSTILLPSSSAWNRDIAYVLLQHPSTTDYYFGSVNISSTLSSSIAIETLSSNLPFTSDNSEAFVPSISSDGQISVYAGSCSTLGSSLWTFTATNTTSNGNGTWTRKKTTLPSGITPAYLTGANFLSKSFAFSPFVQANSSDTFIYVFGGMCPNSSSTPSTWQSAGSYSSHMLRLTPGSSDYALEITQSNAPPIAEAGFTITGLTPTYSNGSGLVTQQQNFVLLGGHTQTAFINMSQVAIWSTPEESWSFITVDSPSPSNTNTELAVKSTLTSIDSRSGHTAVLSEDGSKIIVLGGWVGDVSQAADPQLAVLELGTGFGGAGDWAWDIPSKQPPGTGMYGHGAVMLPGNIMMVLGGYNISSSSNSKRDATSNVQPMFLNTTSLSWISNYTNPAYIAAIDASTTHSSSAADDKMKLGLGIGLGVGVAAVLITVAIWLWFRRRHRNTEVEEREKHIQSLSAGTCNYYSPNGEMRQSDGRYPLVNPYSDPSQVYGPGENAFPSLETQITRKPLHTSNTRGYYQPTPTSDLARSNTLTTAGPIHPIYEADEDDHASQISDIGVGVAFGDPAAASAHSNRYSDPFRDPHPPNFSAPLRSSRNPSPDPESPTHPHGQEVQQWFSDWAAADALLESQARSHSSMGRVSPSRRPRISVGQTIVSSMGEEEYDRAGSSLSNHSVSISSVSRSGSSSQRSNSLRGFITNAVNPFNLLAVNAGTMGTAQDSRHPPRSSGSGTSSFATAHTSFLALQAEGETLLPRPGEEVYLYDRDSSTSHSPSSPDSAPGSPSKSKNPAIGKGRNTWLGSLRRAFTGETASENTKEAQPSPRTPSPTRPEQGSEAKPRRTVSASATLLRRKQGRGDWEDSEDMETRSRGTARSSAFAGDLASVAASTTGDLEEDEWDIERAVQNRVVQVMFTVPKEKLRVVNQDVADDKSDIGSLKSKKGSNRSLREAESPVLPAETSLFVEDTDGKESENSEPTPRAKAKGRVKEIVDKFEERNSDDGI</sequence>
<feature type="region of interest" description="Disordered" evidence="5">
    <location>
        <begin position="520"/>
        <end position="539"/>
    </location>
</feature>
<evidence type="ECO:0000256" key="6">
    <source>
        <dbReference type="SAM" id="Phobius"/>
    </source>
</evidence>
<dbReference type="STRING" id="913774.A0A0C3HI40"/>
<feature type="compositionally biased region" description="Basic and acidic residues" evidence="5">
    <location>
        <begin position="862"/>
        <end position="876"/>
    </location>
</feature>
<evidence type="ECO:0008006" key="9">
    <source>
        <dbReference type="Google" id="ProtNLM"/>
    </source>
</evidence>
<dbReference type="GO" id="GO:0016020">
    <property type="term" value="C:membrane"/>
    <property type="evidence" value="ECO:0007669"/>
    <property type="project" value="UniProtKB-SubCell"/>
</dbReference>
<dbReference type="OrthoDB" id="205993at2759"/>
<dbReference type="InterPro" id="IPR051694">
    <property type="entry name" value="Immunoregulatory_rcpt-like"/>
</dbReference>
<feature type="compositionally biased region" description="Low complexity" evidence="5">
    <location>
        <begin position="734"/>
        <end position="743"/>
    </location>
</feature>
<evidence type="ECO:0000313" key="8">
    <source>
        <dbReference type="Proteomes" id="UP000054321"/>
    </source>
</evidence>
<feature type="transmembrane region" description="Helical" evidence="6">
    <location>
        <begin position="347"/>
        <end position="366"/>
    </location>
</feature>
<dbReference type="Proteomes" id="UP000054321">
    <property type="component" value="Unassembled WGS sequence"/>
</dbReference>
<dbReference type="SUPFAM" id="SSF50965">
    <property type="entry name" value="Galactose oxidase, central domain"/>
    <property type="match status" value="1"/>
</dbReference>
<evidence type="ECO:0000256" key="3">
    <source>
        <dbReference type="ARBA" id="ARBA00022989"/>
    </source>
</evidence>
<feature type="region of interest" description="Disordered" evidence="5">
    <location>
        <begin position="640"/>
        <end position="700"/>
    </location>
</feature>
<feature type="region of interest" description="Disordered" evidence="5">
    <location>
        <begin position="937"/>
        <end position="1009"/>
    </location>
</feature>
<dbReference type="PANTHER" id="PTHR15549:SF27">
    <property type="entry name" value="CHITIN-BINDING TYPE-1 DOMAIN-CONTAINING PROTEIN"/>
    <property type="match status" value="1"/>
</dbReference>
<gene>
    <name evidence="7" type="ORF">OIDMADRAFT_140375</name>
</gene>